<sequence length="143" mass="15831">MANPFYLPVSVGQPSTEYVHTVQPADASTPDYGTDPIAYEQLPPDARELFDAARESREVSVTDPDDRIERFAYPENPSPENGFYLIEREGETYELWTRTIESDGTVVLLQRLVVQPAAFLLGFFAIFAGGLLARRAASRAGST</sequence>
<dbReference type="InterPro" id="IPR058285">
    <property type="entry name" value="DUF7979"/>
</dbReference>
<evidence type="ECO:0000313" key="3">
    <source>
        <dbReference type="EMBL" id="AUX10294.1"/>
    </source>
</evidence>
<name>A0A343TMH2_9EURY</name>
<evidence type="ECO:0000313" key="4">
    <source>
        <dbReference type="Proteomes" id="UP000263012"/>
    </source>
</evidence>
<keyword evidence="1" id="KW-0812">Transmembrane</keyword>
<organism evidence="3 4">
    <name type="scientific">Halalkaliarchaeum desulfuricum</name>
    <dbReference type="NCBI Taxonomy" id="2055893"/>
    <lineage>
        <taxon>Archaea</taxon>
        <taxon>Methanobacteriati</taxon>
        <taxon>Methanobacteriota</taxon>
        <taxon>Stenosarchaea group</taxon>
        <taxon>Halobacteria</taxon>
        <taxon>Halobacteriales</taxon>
        <taxon>Haloferacaceae</taxon>
        <taxon>Halalkaliarchaeum</taxon>
    </lineage>
</organism>
<feature type="transmembrane region" description="Helical" evidence="1">
    <location>
        <begin position="112"/>
        <end position="133"/>
    </location>
</feature>
<proteinExistence type="predicted"/>
<dbReference type="Pfam" id="PF25934">
    <property type="entry name" value="DUF7979"/>
    <property type="match status" value="1"/>
</dbReference>
<dbReference type="Proteomes" id="UP000263012">
    <property type="component" value="Chromosome"/>
</dbReference>
<evidence type="ECO:0000256" key="1">
    <source>
        <dbReference type="SAM" id="Phobius"/>
    </source>
</evidence>
<accession>A0A343TMH2</accession>
<reference evidence="4" key="1">
    <citation type="submission" date="2017-11" db="EMBL/GenBank/DDBJ databases">
        <title>Phenotypic and genomic properties of facultatively anaerobic sulfur-reducing natronoarchaea from hypersaline soda lakes.</title>
        <authorList>
            <person name="Sorokin D.Y."/>
            <person name="Kublanov I.V."/>
            <person name="Roman P."/>
            <person name="Sinninghe Damste J.S."/>
            <person name="Golyshin P.N."/>
            <person name="Rojo D."/>
            <person name="Ciordia S."/>
            <person name="Mena M.D.C."/>
            <person name="Ferrer M."/>
            <person name="Messina E."/>
            <person name="Smedile F."/>
            <person name="La Spada G."/>
            <person name="La Cono V."/>
            <person name="Yakimov M.M."/>
        </authorList>
    </citation>
    <scope>NUCLEOTIDE SEQUENCE [LARGE SCALE GENOMIC DNA]</scope>
    <source>
        <strain evidence="4">AArc-Sl</strain>
    </source>
</reference>
<feature type="domain" description="DUF7979" evidence="2">
    <location>
        <begin position="17"/>
        <end position="96"/>
    </location>
</feature>
<keyword evidence="1" id="KW-1133">Transmembrane helix</keyword>
<keyword evidence="1" id="KW-0472">Membrane</keyword>
<gene>
    <name evidence="3" type="ORF">AArcSl_2676</name>
</gene>
<protein>
    <recommendedName>
        <fullName evidence="2">DUF7979 domain-containing protein</fullName>
    </recommendedName>
</protein>
<dbReference type="KEGG" id="hdf:AArcSl_2676"/>
<evidence type="ECO:0000259" key="2">
    <source>
        <dbReference type="Pfam" id="PF25934"/>
    </source>
</evidence>
<dbReference type="AlphaFoldDB" id="A0A343TMH2"/>
<keyword evidence="4" id="KW-1185">Reference proteome</keyword>
<dbReference type="EMBL" id="CP025066">
    <property type="protein sequence ID" value="AUX10294.1"/>
    <property type="molecule type" value="Genomic_DNA"/>
</dbReference>